<dbReference type="WBParaSite" id="BTMF_0001110701-mRNA-1">
    <property type="protein sequence ID" value="BTMF_0001110701-mRNA-1"/>
    <property type="gene ID" value="BTMF_0001110701"/>
</dbReference>
<proteinExistence type="predicted"/>
<evidence type="ECO:0000259" key="1">
    <source>
        <dbReference type="PROSITE" id="PS50238"/>
    </source>
</evidence>
<dbReference type="STRING" id="42155.A0A0R3QTQ5"/>
<reference evidence="2" key="1">
    <citation type="submission" date="2017-02" db="UniProtKB">
        <authorList>
            <consortium name="WormBaseParasite"/>
        </authorList>
    </citation>
    <scope>IDENTIFICATION</scope>
</reference>
<accession>A0A0R3QTQ5</accession>
<dbReference type="GO" id="GO:0097060">
    <property type="term" value="C:synaptic membrane"/>
    <property type="evidence" value="ECO:0007669"/>
    <property type="project" value="TreeGrafter"/>
</dbReference>
<protein>
    <submittedName>
        <fullName evidence="2">Rho-GAP domain-containing protein</fullName>
    </submittedName>
</protein>
<dbReference type="PANTHER" id="PTHR46150">
    <property type="entry name" value="RHO GTPASE-ACTIVATING PROTEIN 100F"/>
    <property type="match status" value="1"/>
</dbReference>
<dbReference type="SUPFAM" id="SSF48350">
    <property type="entry name" value="GTPase activation domain, GAP"/>
    <property type="match status" value="1"/>
</dbReference>
<dbReference type="GO" id="GO:0016477">
    <property type="term" value="P:cell migration"/>
    <property type="evidence" value="ECO:0007669"/>
    <property type="project" value="TreeGrafter"/>
</dbReference>
<feature type="domain" description="Rho-GAP" evidence="1">
    <location>
        <begin position="1"/>
        <end position="98"/>
    </location>
</feature>
<sequence>LLLRVIDCLPVPNKNTLIQIMDHLKLVMSSEQHNGITAARLTGIFGCLLFCSCNAPTESGSTQGGSSIYPPKMVVNPLDTDQAARTLRLLVDIWPSRINGSDSSSSGSASNSTDVTNTINPDVVMIKNARRRREWGIISKVIDNYVYKLFDVDNK</sequence>
<dbReference type="GO" id="GO:0046578">
    <property type="term" value="P:regulation of Ras protein signal transduction"/>
    <property type="evidence" value="ECO:0007669"/>
    <property type="project" value="TreeGrafter"/>
</dbReference>
<organism evidence="2">
    <name type="scientific">Brugia timori</name>
    <dbReference type="NCBI Taxonomy" id="42155"/>
    <lineage>
        <taxon>Eukaryota</taxon>
        <taxon>Metazoa</taxon>
        <taxon>Ecdysozoa</taxon>
        <taxon>Nematoda</taxon>
        <taxon>Chromadorea</taxon>
        <taxon>Rhabditida</taxon>
        <taxon>Spirurina</taxon>
        <taxon>Spiruromorpha</taxon>
        <taxon>Filarioidea</taxon>
        <taxon>Onchocercidae</taxon>
        <taxon>Brugia</taxon>
    </lineage>
</organism>
<dbReference type="GO" id="GO:0005096">
    <property type="term" value="F:GTPase activator activity"/>
    <property type="evidence" value="ECO:0007669"/>
    <property type="project" value="TreeGrafter"/>
</dbReference>
<dbReference type="GO" id="GO:0030030">
    <property type="term" value="P:cell projection organization"/>
    <property type="evidence" value="ECO:0007669"/>
    <property type="project" value="TreeGrafter"/>
</dbReference>
<evidence type="ECO:0000313" key="2">
    <source>
        <dbReference type="WBParaSite" id="BTMF_0001110701-mRNA-1"/>
    </source>
</evidence>
<name>A0A0R3QTQ5_9BILA</name>
<dbReference type="PROSITE" id="PS50238">
    <property type="entry name" value="RHOGAP"/>
    <property type="match status" value="1"/>
</dbReference>
<dbReference type="InterPro" id="IPR000198">
    <property type="entry name" value="RhoGAP_dom"/>
</dbReference>
<dbReference type="GO" id="GO:0007165">
    <property type="term" value="P:signal transduction"/>
    <property type="evidence" value="ECO:0007669"/>
    <property type="project" value="InterPro"/>
</dbReference>
<dbReference type="InterPro" id="IPR052118">
    <property type="entry name" value="Rho-GAP_regulator"/>
</dbReference>
<dbReference type="PANTHER" id="PTHR46150:SF3">
    <property type="entry name" value="RHO GTPASE-ACTIVATING PROTEIN 100F"/>
    <property type="match status" value="1"/>
</dbReference>
<dbReference type="AlphaFoldDB" id="A0A0R3QTQ5"/>
<dbReference type="Gene3D" id="1.10.555.10">
    <property type="entry name" value="Rho GTPase activation protein"/>
    <property type="match status" value="1"/>
</dbReference>
<dbReference type="InterPro" id="IPR008936">
    <property type="entry name" value="Rho_GTPase_activation_prot"/>
</dbReference>